<dbReference type="InterPro" id="IPR019999">
    <property type="entry name" value="Anth_synth_I-like"/>
</dbReference>
<organism evidence="6 7">
    <name type="scientific">Uliginosibacterium sediminicola</name>
    <dbReference type="NCBI Taxonomy" id="2024550"/>
    <lineage>
        <taxon>Bacteria</taxon>
        <taxon>Pseudomonadati</taxon>
        <taxon>Pseudomonadota</taxon>
        <taxon>Betaproteobacteria</taxon>
        <taxon>Rhodocyclales</taxon>
        <taxon>Zoogloeaceae</taxon>
        <taxon>Uliginosibacterium</taxon>
    </lineage>
</organism>
<dbReference type="GO" id="GO:0046820">
    <property type="term" value="F:4-amino-4-deoxychorismate synthase activity"/>
    <property type="evidence" value="ECO:0007669"/>
    <property type="project" value="UniProtKB-EC"/>
</dbReference>
<dbReference type="InterPro" id="IPR005801">
    <property type="entry name" value="ADC_synthase"/>
</dbReference>
<dbReference type="SUPFAM" id="SSF56322">
    <property type="entry name" value="ADC synthase"/>
    <property type="match status" value="1"/>
</dbReference>
<keyword evidence="6" id="KW-0032">Aminotransferase</keyword>
<evidence type="ECO:0000313" key="7">
    <source>
        <dbReference type="Proteomes" id="UP001410394"/>
    </source>
</evidence>
<keyword evidence="7" id="KW-1185">Reference proteome</keyword>
<dbReference type="InterPro" id="IPR001544">
    <property type="entry name" value="Aminotrans_IV"/>
</dbReference>
<dbReference type="Gene3D" id="3.60.120.10">
    <property type="entry name" value="Anthranilate synthase"/>
    <property type="match status" value="1"/>
</dbReference>
<dbReference type="Pfam" id="PF00425">
    <property type="entry name" value="Chorismate_bind"/>
    <property type="match status" value="1"/>
</dbReference>
<protein>
    <submittedName>
        <fullName evidence="6">Aminodeoxychorismate synthase component I</fullName>
        <ecNumber evidence="6">2.6.1.85</ecNumber>
    </submittedName>
</protein>
<keyword evidence="3 4" id="KW-0663">Pyridoxal phosphate</keyword>
<dbReference type="InterPro" id="IPR018300">
    <property type="entry name" value="Aminotrans_IV_CS"/>
</dbReference>
<dbReference type="Gene3D" id="3.30.470.10">
    <property type="match status" value="1"/>
</dbReference>
<dbReference type="RefSeq" id="WP_345919893.1">
    <property type="nucleotide sequence ID" value="NZ_JBDIVE010000005.1"/>
</dbReference>
<accession>A0ABU9YZA9</accession>
<dbReference type="Pfam" id="PF01063">
    <property type="entry name" value="Aminotran_4"/>
    <property type="match status" value="1"/>
</dbReference>
<dbReference type="EC" id="2.6.1.85" evidence="6"/>
<name>A0ABU9YZA9_9RHOO</name>
<dbReference type="Proteomes" id="UP001410394">
    <property type="component" value="Unassembled WGS sequence"/>
</dbReference>
<comment type="caution">
    <text evidence="6">The sequence shown here is derived from an EMBL/GenBank/DDBJ whole genome shotgun (WGS) entry which is preliminary data.</text>
</comment>
<dbReference type="InterPro" id="IPR005802">
    <property type="entry name" value="ADC_synth_comp_1"/>
</dbReference>
<keyword evidence="6" id="KW-0808">Transferase</keyword>
<dbReference type="NCBIfam" id="TIGR00553">
    <property type="entry name" value="pabB"/>
    <property type="match status" value="1"/>
</dbReference>
<evidence type="ECO:0000259" key="5">
    <source>
        <dbReference type="Pfam" id="PF00425"/>
    </source>
</evidence>
<dbReference type="SUPFAM" id="SSF56752">
    <property type="entry name" value="D-aminoacid aminotransferase-like PLP-dependent enzymes"/>
    <property type="match status" value="1"/>
</dbReference>
<evidence type="ECO:0000256" key="2">
    <source>
        <dbReference type="ARBA" id="ARBA00009320"/>
    </source>
</evidence>
<comment type="cofactor">
    <cofactor evidence="1 4">
        <name>pyridoxal 5'-phosphate</name>
        <dbReference type="ChEBI" id="CHEBI:597326"/>
    </cofactor>
</comment>
<sequence length="604" mass="65914">MQGLFAPGAHAQEAFALFEDQLATPGSALLLHEPLHNIDCLSADQAGSFFSRIEAQQRAGHWIALIAHYELGSAFEARAPQAPAATRLARAMVFRQATRLQGEALAAWWAQQLAHLSAQAREAGVLSLHTAPDAADHYLQQVQRVLDYIRAGDCYQVNLSLPLHGQSFGHPAALYAQLRSAQPVRHGGLLFDGDSWLLSHSPELFFARQGSRIDCRPMKGTAARTGSAEADAQIAARLQASEKNRAENLMIVDLIRNDLGRLAPAGQVRVERLFELEPYPSVFQLTSSICAEGVEASLAELFQALFPCGSITGAPKLRAMQIIDELEARPRGVYCGAIGHLAPDGDCHFNVPIRTLRVARDGQCHLDVGSGIVADSVPEEELAECLAKARFVREDGLQLIETLRCEAGQPSPWPLLAYHLQRLRDSARALHFAYREADILSAISQHIQTLTAGTHRLRLLLSRDGRVSLSSAPLEALPAQPRIRLAAQSLDAADPRLQHKTSARSFYDAALRAAIAEGFFDEIFCNTRGELCEGARSNLFIERAGQLLTPARHCGLLPGVMRASLLAEHGAREAVLYPQDLEQADRIFVSNALRGLVEVSLQRA</sequence>
<gene>
    <name evidence="6" type="primary">pabB</name>
    <name evidence="6" type="ORF">ABDB84_11600</name>
</gene>
<comment type="similarity">
    <text evidence="2">Belongs to the class-IV pyridoxal-phosphate-dependent aminotransferase family.</text>
</comment>
<evidence type="ECO:0000256" key="1">
    <source>
        <dbReference type="ARBA" id="ARBA00001933"/>
    </source>
</evidence>
<dbReference type="InterPro" id="IPR043132">
    <property type="entry name" value="BCAT-like_C"/>
</dbReference>
<dbReference type="PRINTS" id="PR00095">
    <property type="entry name" value="ANTSNTHASEI"/>
</dbReference>
<feature type="domain" description="Chorismate-utilising enzyme C-terminal" evidence="5">
    <location>
        <begin position="136"/>
        <end position="388"/>
    </location>
</feature>
<dbReference type="InterPro" id="IPR043131">
    <property type="entry name" value="BCAT-like_N"/>
</dbReference>
<dbReference type="EMBL" id="JBDIVE010000005">
    <property type="protein sequence ID" value="MEN3069126.1"/>
    <property type="molecule type" value="Genomic_DNA"/>
</dbReference>
<evidence type="ECO:0000256" key="4">
    <source>
        <dbReference type="RuleBase" id="RU004516"/>
    </source>
</evidence>
<dbReference type="InterPro" id="IPR015890">
    <property type="entry name" value="Chorismate_C"/>
</dbReference>
<dbReference type="PANTHER" id="PTHR11236">
    <property type="entry name" value="AMINOBENZOATE/ANTHRANILATE SYNTHASE"/>
    <property type="match status" value="1"/>
</dbReference>
<dbReference type="PROSITE" id="PS00770">
    <property type="entry name" value="AA_TRANSFER_CLASS_4"/>
    <property type="match status" value="1"/>
</dbReference>
<proteinExistence type="inferred from homology"/>
<evidence type="ECO:0000256" key="3">
    <source>
        <dbReference type="ARBA" id="ARBA00022898"/>
    </source>
</evidence>
<reference evidence="6 7" key="1">
    <citation type="journal article" date="2018" name="Int. J. Syst. Evol. Microbiol.">
        <title>Uliginosibacterium sediminicola sp. nov., isolated from freshwater sediment.</title>
        <authorList>
            <person name="Hwang W.M."/>
            <person name="Kim S.M."/>
            <person name="Kang K."/>
            <person name="Ahn T.Y."/>
        </authorList>
    </citation>
    <scope>NUCLEOTIDE SEQUENCE [LARGE SCALE GENOMIC DNA]</scope>
    <source>
        <strain evidence="6 7">M1-21</strain>
    </source>
</reference>
<dbReference type="InterPro" id="IPR036038">
    <property type="entry name" value="Aminotransferase-like"/>
</dbReference>
<dbReference type="Gene3D" id="3.20.10.10">
    <property type="entry name" value="D-amino Acid Aminotransferase, subunit A, domain 2"/>
    <property type="match status" value="1"/>
</dbReference>
<dbReference type="PANTHER" id="PTHR11236:SF50">
    <property type="entry name" value="AMINODEOXYCHORISMATE SYNTHASE COMPONENT 1"/>
    <property type="match status" value="1"/>
</dbReference>
<evidence type="ECO:0000313" key="6">
    <source>
        <dbReference type="EMBL" id="MEN3069126.1"/>
    </source>
</evidence>